<organism evidence="1">
    <name type="scientific">marine metagenome</name>
    <dbReference type="NCBI Taxonomy" id="408172"/>
    <lineage>
        <taxon>unclassified sequences</taxon>
        <taxon>metagenomes</taxon>
        <taxon>ecological metagenomes</taxon>
    </lineage>
</organism>
<dbReference type="AlphaFoldDB" id="A0A381T316"/>
<dbReference type="EMBL" id="UINC01003952">
    <property type="protein sequence ID" value="SVA10606.1"/>
    <property type="molecule type" value="Genomic_DNA"/>
</dbReference>
<gene>
    <name evidence="1" type="ORF">METZ01_LOCUS63460</name>
</gene>
<protein>
    <recommendedName>
        <fullName evidence="2">DUF2141 domain-containing protein</fullName>
    </recommendedName>
</protein>
<accession>A0A381T316</accession>
<name>A0A381T316_9ZZZZ</name>
<evidence type="ECO:0000313" key="1">
    <source>
        <dbReference type="EMBL" id="SVA10606.1"/>
    </source>
</evidence>
<proteinExistence type="predicted"/>
<dbReference type="InterPro" id="IPR018673">
    <property type="entry name" value="DUF2141"/>
</dbReference>
<dbReference type="Pfam" id="PF09912">
    <property type="entry name" value="DUF2141"/>
    <property type="match status" value="1"/>
</dbReference>
<evidence type="ECO:0008006" key="2">
    <source>
        <dbReference type="Google" id="ProtNLM"/>
    </source>
</evidence>
<sequence>MKTLKILILLLSFSINAQFNNNSNQIQTFRLEIEISEIKTQGNLYLAVYNNAIDFNSRDRSNDRVYYGIKENVKKGNYIKEITLNEGIYALKIYIDKNYNNKFDFNIFGFPKEQYGFSNDAMNLFGPPYFEKALFKLNINKKIKINLR</sequence>
<reference evidence="1" key="1">
    <citation type="submission" date="2018-05" db="EMBL/GenBank/DDBJ databases">
        <authorList>
            <person name="Lanie J.A."/>
            <person name="Ng W.-L."/>
            <person name="Kazmierczak K.M."/>
            <person name="Andrzejewski T.M."/>
            <person name="Davidsen T.M."/>
            <person name="Wayne K.J."/>
            <person name="Tettelin H."/>
            <person name="Glass J.I."/>
            <person name="Rusch D."/>
            <person name="Podicherti R."/>
            <person name="Tsui H.-C.T."/>
            <person name="Winkler M.E."/>
        </authorList>
    </citation>
    <scope>NUCLEOTIDE SEQUENCE</scope>
</reference>